<comment type="cofactor">
    <cofactor evidence="9">
        <name>Mn(2+)</name>
        <dbReference type="ChEBI" id="CHEBI:29035"/>
    </cofactor>
</comment>
<dbReference type="Proteomes" id="UP001057291">
    <property type="component" value="Unassembled WGS sequence"/>
</dbReference>
<dbReference type="PANTHER" id="PTHR30447:SF0">
    <property type="entry name" value="FRUCTOSE-1,6-BISPHOSPHATASE 1 CLASS 2-RELATED"/>
    <property type="match status" value="1"/>
</dbReference>
<dbReference type="NCBIfam" id="TIGR00330">
    <property type="entry name" value="glpX"/>
    <property type="match status" value="1"/>
</dbReference>
<dbReference type="GO" id="GO:0005829">
    <property type="term" value="C:cytosol"/>
    <property type="evidence" value="ECO:0007669"/>
    <property type="project" value="TreeGrafter"/>
</dbReference>
<evidence type="ECO:0000256" key="4">
    <source>
        <dbReference type="ARBA" id="ARBA00022801"/>
    </source>
</evidence>
<dbReference type="GO" id="GO:0006094">
    <property type="term" value="P:gluconeogenesis"/>
    <property type="evidence" value="ECO:0007669"/>
    <property type="project" value="InterPro"/>
</dbReference>
<dbReference type="PANTHER" id="PTHR30447">
    <property type="entry name" value="FRUCTOSE-1,6-BISPHOSPHATASE CLASS 2"/>
    <property type="match status" value="1"/>
</dbReference>
<comment type="catalytic activity">
    <reaction evidence="1">
        <text>beta-D-fructose 1,6-bisphosphate + H2O = beta-D-fructose 6-phosphate + phosphate</text>
        <dbReference type="Rhea" id="RHEA:11064"/>
        <dbReference type="ChEBI" id="CHEBI:15377"/>
        <dbReference type="ChEBI" id="CHEBI:32966"/>
        <dbReference type="ChEBI" id="CHEBI:43474"/>
        <dbReference type="ChEBI" id="CHEBI:57634"/>
        <dbReference type="EC" id="3.1.3.11"/>
    </reaction>
</comment>
<dbReference type="AlphaFoldDB" id="A0AAV4LD48"/>
<evidence type="ECO:0000313" key="11">
    <source>
        <dbReference type="EMBL" id="GIM45745.1"/>
    </source>
</evidence>
<feature type="binding site" evidence="9">
    <location>
        <position position="215"/>
    </location>
    <ligand>
        <name>Mn(2+)</name>
        <dbReference type="ChEBI" id="CHEBI:29035"/>
        <label>2</label>
    </ligand>
</feature>
<feature type="binding site" evidence="10">
    <location>
        <position position="121"/>
    </location>
    <ligand>
        <name>substrate</name>
    </ligand>
</feature>
<evidence type="ECO:0000256" key="6">
    <source>
        <dbReference type="ARBA" id="ARBA00023277"/>
    </source>
</evidence>
<evidence type="ECO:0000256" key="10">
    <source>
        <dbReference type="PIRSR" id="PIRSR004532-2"/>
    </source>
</evidence>
<sequence>MERSLTLEIVRVTETAALAAARWLGLGQKNEADGAATDAMRRMFDTVNMRATVVIGEGEMDEAPQLYTGERLGCGTEGDPEVDIAVDPLEGTNLVAKGLPGALTCVAIADRGNILHAPDMYMQKIAVGPEASGKIDLDWPVAANLKVVAAAKGKAMSDLTVVLLDRPRHQAIIDEVRKAGARVKLISDGDVAAALATAFPELGIDVMLGIGGAPEGVLAAAALKCMGGDFQGRLLPEDESQRQKCIDMGIEPGRKLLLEDLVAGDDCIFAASGVTDGDLLRGVRFLGNDVAMSHTVVMRAKTGTVRFVETRHNMERAVRATGLPR</sequence>
<dbReference type="SUPFAM" id="SSF56655">
    <property type="entry name" value="Carbohydrate phosphatase"/>
    <property type="match status" value="1"/>
</dbReference>
<dbReference type="GO" id="GO:0046872">
    <property type="term" value="F:metal ion binding"/>
    <property type="evidence" value="ECO:0007669"/>
    <property type="project" value="UniProtKB-KW"/>
</dbReference>
<gene>
    <name evidence="11" type="primary">fbp</name>
    <name evidence="11" type="ORF">DNHGIG_12940</name>
</gene>
<evidence type="ECO:0000256" key="3">
    <source>
        <dbReference type="ARBA" id="ARBA00022723"/>
    </source>
</evidence>
<dbReference type="GO" id="GO:0006071">
    <property type="term" value="P:glycerol metabolic process"/>
    <property type="evidence" value="ECO:0007669"/>
    <property type="project" value="InterPro"/>
</dbReference>
<organism evidence="11 12">
    <name type="scientific">Collibacillus ludicampi</name>
    <dbReference type="NCBI Taxonomy" id="2771369"/>
    <lineage>
        <taxon>Bacteria</taxon>
        <taxon>Bacillati</taxon>
        <taxon>Bacillota</taxon>
        <taxon>Bacilli</taxon>
        <taxon>Bacillales</taxon>
        <taxon>Alicyclobacillaceae</taxon>
        <taxon>Collibacillus</taxon>
    </lineage>
</organism>
<feature type="binding site" evidence="10">
    <location>
        <position position="212"/>
    </location>
    <ligand>
        <name>substrate</name>
    </ligand>
</feature>
<protein>
    <recommendedName>
        <fullName evidence="8">Fructose-1,6-bisphosphatase</fullName>
    </recommendedName>
</protein>
<keyword evidence="6 8" id="KW-0119">Carbohydrate metabolism</keyword>
<dbReference type="GO" id="GO:0042132">
    <property type="term" value="F:fructose 1,6-bisphosphate 1-phosphatase activity"/>
    <property type="evidence" value="ECO:0007669"/>
    <property type="project" value="UniProtKB-EC"/>
</dbReference>
<dbReference type="PIRSF" id="PIRSF004532">
    <property type="entry name" value="GlpX"/>
    <property type="match status" value="1"/>
</dbReference>
<feature type="binding site" evidence="9">
    <location>
        <position position="57"/>
    </location>
    <ligand>
        <name>Mn(2+)</name>
        <dbReference type="ChEBI" id="CHEBI:29035"/>
        <label>1</label>
    </ligand>
</feature>
<keyword evidence="12" id="KW-1185">Reference proteome</keyword>
<dbReference type="Gene3D" id="3.40.190.90">
    <property type="match status" value="1"/>
</dbReference>
<feature type="binding site" evidence="10">
    <location>
        <begin position="188"/>
        <end position="190"/>
    </location>
    <ligand>
        <name>substrate</name>
    </ligand>
</feature>
<proteinExistence type="inferred from homology"/>
<dbReference type="EMBL" id="BOQE01000001">
    <property type="protein sequence ID" value="GIM45745.1"/>
    <property type="molecule type" value="Genomic_DNA"/>
</dbReference>
<keyword evidence="4" id="KW-0378">Hydrolase</keyword>
<feature type="binding site" evidence="9">
    <location>
        <position position="90"/>
    </location>
    <ligand>
        <name>Mn(2+)</name>
        <dbReference type="ChEBI" id="CHEBI:29035"/>
        <label>2</label>
    </ligand>
</feature>
<dbReference type="InterPro" id="IPR004464">
    <property type="entry name" value="FBPase_class-2/SBPase"/>
</dbReference>
<comment type="caution">
    <text evidence="11">The sequence shown here is derived from an EMBL/GenBank/DDBJ whole genome shotgun (WGS) entry which is preliminary data.</text>
</comment>
<evidence type="ECO:0000256" key="8">
    <source>
        <dbReference type="PIRNR" id="PIRNR004532"/>
    </source>
</evidence>
<evidence type="ECO:0000256" key="9">
    <source>
        <dbReference type="PIRSR" id="PIRSR004532-1"/>
    </source>
</evidence>
<reference evidence="11" key="1">
    <citation type="journal article" date="2023" name="Int. J. Syst. Evol. Microbiol.">
        <title>Collibacillus ludicampi gen. nov., sp. nov., a new soil bacterium of the family Alicyclobacillaceae.</title>
        <authorList>
            <person name="Jojima T."/>
            <person name="Ioku Y."/>
            <person name="Fukuta Y."/>
            <person name="Shirasaka N."/>
            <person name="Matsumura Y."/>
            <person name="Mori M."/>
        </authorList>
    </citation>
    <scope>NUCLEOTIDE SEQUENCE</scope>
    <source>
        <strain evidence="11">TP075</strain>
    </source>
</reference>
<keyword evidence="3 9" id="KW-0479">Metal-binding</keyword>
<comment type="pathway">
    <text evidence="7">Carbohydrate biosynthesis.</text>
</comment>
<feature type="binding site" evidence="10">
    <location>
        <begin position="90"/>
        <end position="92"/>
    </location>
    <ligand>
        <name>substrate</name>
    </ligand>
</feature>
<name>A0AAV4LD48_9BACL</name>
<dbReference type="Gene3D" id="3.30.540.10">
    <property type="entry name" value="Fructose-1,6-Bisphosphatase, subunit A, domain 1"/>
    <property type="match status" value="1"/>
</dbReference>
<feature type="binding site" evidence="9">
    <location>
        <position position="33"/>
    </location>
    <ligand>
        <name>Mn(2+)</name>
        <dbReference type="ChEBI" id="CHEBI:29035"/>
        <label>1</label>
    </ligand>
</feature>
<dbReference type="CDD" id="cd01516">
    <property type="entry name" value="FBPase_glpX"/>
    <property type="match status" value="1"/>
</dbReference>
<comment type="similarity">
    <text evidence="2 8">Belongs to the FBPase class 2 family.</text>
</comment>
<evidence type="ECO:0000256" key="5">
    <source>
        <dbReference type="ARBA" id="ARBA00023211"/>
    </source>
</evidence>
<accession>A0AAV4LD48</accession>
<feature type="binding site" evidence="9">
    <location>
        <position position="87"/>
    </location>
    <ligand>
        <name>Mn(2+)</name>
        <dbReference type="ChEBI" id="CHEBI:29035"/>
        <label>2</label>
    </ligand>
</feature>
<evidence type="ECO:0000313" key="12">
    <source>
        <dbReference type="Proteomes" id="UP001057291"/>
    </source>
</evidence>
<evidence type="ECO:0000256" key="2">
    <source>
        <dbReference type="ARBA" id="ARBA00008989"/>
    </source>
</evidence>
<dbReference type="Pfam" id="PF03320">
    <property type="entry name" value="FBPase_glpX"/>
    <property type="match status" value="1"/>
</dbReference>
<dbReference type="GO" id="GO:0030388">
    <property type="term" value="P:fructose 1,6-bisphosphate metabolic process"/>
    <property type="evidence" value="ECO:0007669"/>
    <property type="project" value="TreeGrafter"/>
</dbReference>
<keyword evidence="5 9" id="KW-0464">Manganese</keyword>
<evidence type="ECO:0000256" key="1">
    <source>
        <dbReference type="ARBA" id="ARBA00001273"/>
    </source>
</evidence>
<evidence type="ECO:0000256" key="7">
    <source>
        <dbReference type="ARBA" id="ARBA00024331"/>
    </source>
</evidence>
<dbReference type="RefSeq" id="WP_282198921.1">
    <property type="nucleotide sequence ID" value="NZ_BOQE01000001.1"/>
</dbReference>
<dbReference type="FunFam" id="3.40.190.90:FF:000001">
    <property type="entry name" value="Fructose-1,6-bisphosphatase"/>
    <property type="match status" value="1"/>
</dbReference>
<feature type="binding site" evidence="10">
    <location>
        <begin position="166"/>
        <end position="168"/>
    </location>
    <ligand>
        <name>substrate</name>
    </ligand>
</feature>